<evidence type="ECO:0000313" key="12">
    <source>
        <dbReference type="EMBL" id="QCV57218.1"/>
    </source>
</evidence>
<feature type="domain" description="Peptidase M43 pregnancy-associated plasma-A" evidence="10">
    <location>
        <begin position="181"/>
        <end position="324"/>
    </location>
</feature>
<dbReference type="GO" id="GO:0046872">
    <property type="term" value="F:metal ion binding"/>
    <property type="evidence" value="ECO:0007669"/>
    <property type="project" value="UniProtKB-KW"/>
</dbReference>
<organism evidence="12 13">
    <name type="scientific">Flavobacterium columnare</name>
    <dbReference type="NCBI Taxonomy" id="996"/>
    <lineage>
        <taxon>Bacteria</taxon>
        <taxon>Pseudomonadati</taxon>
        <taxon>Bacteroidota</taxon>
        <taxon>Flavobacteriia</taxon>
        <taxon>Flavobacteriales</taxon>
        <taxon>Flavobacteriaceae</taxon>
        <taxon>Flavobacterium</taxon>
    </lineage>
</organism>
<dbReference type="SUPFAM" id="SSF55486">
    <property type="entry name" value="Metalloproteases ('zincins'), catalytic domain"/>
    <property type="match status" value="1"/>
</dbReference>
<dbReference type="PANTHER" id="PTHR47466">
    <property type="match status" value="1"/>
</dbReference>
<evidence type="ECO:0000256" key="3">
    <source>
        <dbReference type="ARBA" id="ARBA00022723"/>
    </source>
</evidence>
<dbReference type="Pfam" id="PF18962">
    <property type="entry name" value="Por_Secre_tail"/>
    <property type="match status" value="1"/>
</dbReference>
<keyword evidence="8" id="KW-1015">Disulfide bond</keyword>
<keyword evidence="7" id="KW-0482">Metalloprotease</keyword>
<dbReference type="EMBL" id="CP010992">
    <property type="protein sequence ID" value="QCV57218.1"/>
    <property type="molecule type" value="Genomic_DNA"/>
</dbReference>
<protein>
    <submittedName>
        <fullName evidence="12">T9SS type A sorting domain-containing protein</fullName>
    </submittedName>
</protein>
<keyword evidence="3" id="KW-0479">Metal-binding</keyword>
<dbReference type="InterPro" id="IPR008754">
    <property type="entry name" value="Peptidase_M43"/>
</dbReference>
<dbReference type="GO" id="GO:0008237">
    <property type="term" value="F:metallopeptidase activity"/>
    <property type="evidence" value="ECO:0007669"/>
    <property type="project" value="UniProtKB-KW"/>
</dbReference>
<evidence type="ECO:0000256" key="7">
    <source>
        <dbReference type="ARBA" id="ARBA00023049"/>
    </source>
</evidence>
<dbReference type="PANTHER" id="PTHR47466:SF1">
    <property type="entry name" value="METALLOPROTEASE MEP1 (AFU_ORTHOLOGUE AFUA_1G07730)-RELATED"/>
    <property type="match status" value="1"/>
</dbReference>
<evidence type="ECO:0000256" key="6">
    <source>
        <dbReference type="ARBA" id="ARBA00022833"/>
    </source>
</evidence>
<dbReference type="InterPro" id="IPR024079">
    <property type="entry name" value="MetalloPept_cat_dom_sf"/>
</dbReference>
<dbReference type="RefSeq" id="WP_138425778.1">
    <property type="nucleotide sequence ID" value="NZ_CP010992.1"/>
</dbReference>
<dbReference type="NCBIfam" id="TIGR04183">
    <property type="entry name" value="Por_Secre_tail"/>
    <property type="match status" value="1"/>
</dbReference>
<sequence>MIKIKKELLILVSIISYSIFAQNIKCKITETNTNENNNSRVKAKIKWDQEVQLPIITDEDLKKEFIIPVVFHVFDAGYVYYPETKKATPNAYYETDDKKITTEKIKKALEKVNEDFNGLNDDYDSVDPDFEPIKSKLNIKFELAKIGKRGNNRPEGCVNFYDKDEKGFGKNTQTIKDLIQTKYAWDNNKYINVYIQNDLFDDQKNNSGVATYPDQEKTKNNFSRIVYSGTSIYGNTDVEFASTLTHEFAHFLGLIHTFENGCAGTDEVDDTPQEDSAVANTRCMSAINCNREKINSENYMGYNGSHGCYKMFTKGQVQRMYKALHHSSREKLWQKENLIDTGLMERDLLANNQFDKQATLNIYPNPFNSNIEISIDEKIKEAKLFTILGEEILVNLHPLNENLIHIERLESLKTGLYIIKITTLSGKTFSKKMTKK</sequence>
<keyword evidence="2" id="KW-0645">Protease</keyword>
<gene>
    <name evidence="12" type="ORF">UN65_15135</name>
</gene>
<reference evidence="12 13" key="2">
    <citation type="submission" date="2019-05" db="EMBL/GenBank/DDBJ databases">
        <authorList>
            <person name="Ravantti J.J."/>
        </authorList>
    </citation>
    <scope>NUCLEOTIDE SEQUENCE [LARGE SCALE GENOMIC DNA]</scope>
    <source>
        <strain evidence="12 13">B185</strain>
    </source>
</reference>
<evidence type="ECO:0000256" key="4">
    <source>
        <dbReference type="ARBA" id="ARBA00022729"/>
    </source>
</evidence>
<evidence type="ECO:0000256" key="8">
    <source>
        <dbReference type="ARBA" id="ARBA00023157"/>
    </source>
</evidence>
<dbReference type="AlphaFoldDB" id="A0AAJ4DDG0"/>
<dbReference type="Gene3D" id="3.40.390.10">
    <property type="entry name" value="Collagenase (Catalytic Domain)"/>
    <property type="match status" value="1"/>
</dbReference>
<keyword evidence="5" id="KW-0378">Hydrolase</keyword>
<dbReference type="Pfam" id="PF05572">
    <property type="entry name" value="Peptidase_M43"/>
    <property type="match status" value="1"/>
</dbReference>
<dbReference type="InterPro" id="IPR026444">
    <property type="entry name" value="Secre_tail"/>
</dbReference>
<comment type="similarity">
    <text evidence="1">Belongs to the peptidase M43B family.</text>
</comment>
<feature type="signal peptide" evidence="9">
    <location>
        <begin position="1"/>
        <end position="21"/>
    </location>
</feature>
<feature type="chain" id="PRO_5042467745" evidence="9">
    <location>
        <begin position="22"/>
        <end position="436"/>
    </location>
</feature>
<evidence type="ECO:0000259" key="10">
    <source>
        <dbReference type="Pfam" id="PF05572"/>
    </source>
</evidence>
<keyword evidence="4 9" id="KW-0732">Signal</keyword>
<evidence type="ECO:0000256" key="9">
    <source>
        <dbReference type="SAM" id="SignalP"/>
    </source>
</evidence>
<evidence type="ECO:0000256" key="5">
    <source>
        <dbReference type="ARBA" id="ARBA00022801"/>
    </source>
</evidence>
<reference evidence="13" key="1">
    <citation type="submission" date="2016-03" db="EMBL/GenBank/DDBJ databases">
        <title>Flavobacterium columnare strain B185, complete genome.</title>
        <authorList>
            <person name="Sundberg L.-R."/>
            <person name="Papponen P."/>
            <person name="Laanto E."/>
        </authorList>
    </citation>
    <scope>NUCLEOTIDE SEQUENCE [LARGE SCALE GENOMIC DNA]</scope>
    <source>
        <strain evidence="13">B185</strain>
    </source>
</reference>
<evidence type="ECO:0000313" key="13">
    <source>
        <dbReference type="Proteomes" id="UP000304840"/>
    </source>
</evidence>
<proteinExistence type="inferred from homology"/>
<evidence type="ECO:0000256" key="2">
    <source>
        <dbReference type="ARBA" id="ARBA00022670"/>
    </source>
</evidence>
<feature type="domain" description="Secretion system C-terminal sorting" evidence="11">
    <location>
        <begin position="362"/>
        <end position="432"/>
    </location>
</feature>
<evidence type="ECO:0000256" key="1">
    <source>
        <dbReference type="ARBA" id="ARBA00008721"/>
    </source>
</evidence>
<dbReference type="Proteomes" id="UP000304840">
    <property type="component" value="Chromosome"/>
</dbReference>
<keyword evidence="6" id="KW-0862">Zinc</keyword>
<accession>A0AAJ4DDG0</accession>
<dbReference type="GO" id="GO:0006508">
    <property type="term" value="P:proteolysis"/>
    <property type="evidence" value="ECO:0007669"/>
    <property type="project" value="UniProtKB-KW"/>
</dbReference>
<evidence type="ECO:0000259" key="11">
    <source>
        <dbReference type="Pfam" id="PF18962"/>
    </source>
</evidence>
<name>A0AAJ4DDG0_9FLAO</name>